<keyword evidence="3 6" id="KW-0863">Zinc-finger</keyword>
<evidence type="ECO:0000256" key="1">
    <source>
        <dbReference type="ARBA" id="ARBA00004123"/>
    </source>
</evidence>
<keyword evidence="11" id="KW-1185">Reference proteome</keyword>
<evidence type="ECO:0008006" key="12">
    <source>
        <dbReference type="Google" id="ProtNLM"/>
    </source>
</evidence>
<dbReference type="InterPro" id="IPR056618">
    <property type="entry name" value="Chromo_PTM"/>
</dbReference>
<dbReference type="Pfam" id="PF00628">
    <property type="entry name" value="PHD"/>
    <property type="match status" value="1"/>
</dbReference>
<evidence type="ECO:0000256" key="6">
    <source>
        <dbReference type="PROSITE-ProRule" id="PRU00146"/>
    </source>
</evidence>
<dbReference type="InterPro" id="IPR019787">
    <property type="entry name" value="Znf_PHD-finger"/>
</dbReference>
<dbReference type="PANTHER" id="PTHR46508:SF5">
    <property type="entry name" value="PHD-FINGER AND DNA BINDING DOMAIN-CONTAINING PROTEIN"/>
    <property type="match status" value="1"/>
</dbReference>
<dbReference type="InterPro" id="IPR018501">
    <property type="entry name" value="DDT_dom"/>
</dbReference>
<reference evidence="10 11" key="1">
    <citation type="journal article" date="2013" name="Nat. Genet.">
        <title>The high-quality draft genome of peach (Prunus persica) identifies unique patterns of genetic diversity, domestication and genome evolution.</title>
        <authorList>
            <consortium name="International Peach Genome Initiative"/>
            <person name="Verde I."/>
            <person name="Abbott A.G."/>
            <person name="Scalabrin S."/>
            <person name="Jung S."/>
            <person name="Shu S."/>
            <person name="Marroni F."/>
            <person name="Zhebentyayeva T."/>
            <person name="Dettori M.T."/>
            <person name="Grimwood J."/>
            <person name="Cattonaro F."/>
            <person name="Zuccolo A."/>
            <person name="Rossini L."/>
            <person name="Jenkins J."/>
            <person name="Vendramin E."/>
            <person name="Meisel L.A."/>
            <person name="Decroocq V."/>
            <person name="Sosinski B."/>
            <person name="Prochnik S."/>
            <person name="Mitros T."/>
            <person name="Policriti A."/>
            <person name="Cipriani G."/>
            <person name="Dondini L."/>
            <person name="Ficklin S."/>
            <person name="Goodstein D.M."/>
            <person name="Xuan P."/>
            <person name="Del Fabbro C."/>
            <person name="Aramini V."/>
            <person name="Copetti D."/>
            <person name="Gonzalez S."/>
            <person name="Horner D.S."/>
            <person name="Falchi R."/>
            <person name="Lucas S."/>
            <person name="Mica E."/>
            <person name="Maldonado J."/>
            <person name="Lazzari B."/>
            <person name="Bielenberg D."/>
            <person name="Pirona R."/>
            <person name="Miculan M."/>
            <person name="Barakat A."/>
            <person name="Testolin R."/>
            <person name="Stella A."/>
            <person name="Tartarini S."/>
            <person name="Tonutti P."/>
            <person name="Arus P."/>
            <person name="Orellana A."/>
            <person name="Wells C."/>
            <person name="Main D."/>
            <person name="Vizzotto G."/>
            <person name="Silva H."/>
            <person name="Salamini F."/>
            <person name="Schmutz J."/>
            <person name="Morgante M."/>
            <person name="Rokhsar D.S."/>
        </authorList>
    </citation>
    <scope>NUCLEOTIDE SEQUENCE [LARGE SCALE GENOMIC DNA]</scope>
    <source>
        <strain evidence="11">cv. Nemared</strain>
    </source>
</reference>
<gene>
    <name evidence="10" type="ORF">PRUPE_4G257200</name>
</gene>
<dbReference type="Pfam" id="PF15612">
    <property type="entry name" value="WHIM1"/>
    <property type="match status" value="1"/>
</dbReference>
<proteinExistence type="predicted"/>
<evidence type="ECO:0000259" key="8">
    <source>
        <dbReference type="PROSITE" id="PS50016"/>
    </source>
</evidence>
<feature type="region of interest" description="Disordered" evidence="7">
    <location>
        <begin position="63"/>
        <end position="84"/>
    </location>
</feature>
<dbReference type="SUPFAM" id="SSF57903">
    <property type="entry name" value="FYVE/PHD zinc finger"/>
    <property type="match status" value="1"/>
</dbReference>
<dbReference type="InterPro" id="IPR047365">
    <property type="entry name" value="Tudor_AtPTM-like"/>
</dbReference>
<dbReference type="Pfam" id="PF24294">
    <property type="entry name" value="Chromo_PTM"/>
    <property type="match status" value="1"/>
</dbReference>
<dbReference type="Gramene" id="ONI13999">
    <property type="protein sequence ID" value="ONI13999"/>
    <property type="gene ID" value="PRUPE_4G257200"/>
</dbReference>
<feature type="compositionally biased region" description="Basic residues" evidence="7">
    <location>
        <begin position="69"/>
        <end position="80"/>
    </location>
</feature>
<evidence type="ECO:0000256" key="3">
    <source>
        <dbReference type="ARBA" id="ARBA00022771"/>
    </source>
</evidence>
<sequence length="1512" mass="169278">MEFVGRTVRKEFKGFGYFTGTVKSYSPSSGLFEVVYEDGDSEELNFAEVSLLLGGGEPHLVEEEVKPSRLGRKPKKRRVERKQEIRGNSGNAEVIFGNDSGFGGDLNKNCDLSDGSEGRLEMGQAFGGNLRESVEVDGNLNDNVNCSKGLDKTLEQQSVLNVNWNVNRVDNLKDGIDLNAEFNLNGGCDLNVDLNVGKEEISEKRDCIDLNLDASGDFAQNLNGDSLDGSTAVTHGTQRRGCYFDLNLEVDEDFKDTEGDCEEKFKVSPKFEMIEENQKKERSEDTEEKVIEDGNANETWKEVYIDITEDNPMTSVGDLIDCAAAVRLNNQNSCSSGDLKADNSLGVLDTSCMKDCGLVEVLVKDSLSEAHTPMIHGDSGGPNIQRSSRRKRRKLLDNLKSTTTETVLRRSTRRGSAQNHNSITSFSVSDPLSSSAVSAITEEKPVISGCEETEKPSVLPQELELPPSSEHLNLDGIPILDLFSIYACLRSFSTLLFLSPFKLEDFVAALKCKSPSSLFDYVHLSILQTLRKHLEWLANDGSESASHCLRSLNWDLLDLITWPIFMIEYFLIHGSGLKPGFDLSCFKIFKTDYYEQPASVKVEILKCLCDDLIEVEAIRSEINRRSLAAEPDIVFDRNVSYEVCKKRKAPVDIAGITYLNDEVVDDTTDWNSDECCLCKMDGSLICCDGCPAAYHSKCVGVANDLLPEGDWYCPECSIDRHKPWMKPQKSLRGAELLGIDPRGRLFFKSCGYLLVSDSCDTESKFNYYYRDDLIKVIKVLRSSDFFYGGILVEIYKHWDIPVSFNGANSNIGRSVPQDPSAFPEKCAVKNETYEARKLQENSCNIGSDVSKSINLLDSMTATASPNITPSRSVIQYDSDRPADFLNQSDLVGKLYPEDCSLTSTSITTRKRDTSEVHCGIGYMNCYSFGQIASSVAEELTRKSSDKIKEDTIITEEEIISAQMKTILKKSSKFSGPNVGNLNLDAQKEKCGWCFSCKAPANYGDCLFIMSMGPVQDVSYSNITGFQSKRNKDGHLNDVRCQILSIHDRLQGLLLGPLLNPHHRELWRKSLLKASDLASIKHLLLMLEANLHHLALSADWLKHVDSVVTMGSASHVVTSLRAYSKNFINRKRPKCSDIEPTPTSNAASGLGMFWWRGGRLSRQVFSWKVLPRSLTSKAARQAGCSKILGILYPENSEYAKRSKSVSWRAAVEASTSVEQLALQVRELDLNIRWNDIENSHPLPTLDKESRKSIKLFKKVIVRRKCSEGKVVNYLLDFGKRRGIPDIVKKHGSVLEELSSERKKYWLDESYLPLHLLKNFEERRIARKSSDVRSGKVIEVGRVAKRPREKKGFMYLFSKAERSEYHKCGHCNKDVLMREAVSCQYCKGFFHKRHARKSAGAVVARCKYTCHRCQNGLCAKIDTKRRKVETKGGKVQSQKLWFHAEAFGLSSENIDKLVGFRCHMCRQRNPPVCPHLVVVKTDVSQLAEAQNDAGVDFSEEVPNTVPPLSEITCN</sequence>
<protein>
    <recommendedName>
        <fullName evidence="12">PHD-type domain-containing protein</fullName>
    </recommendedName>
</protein>
<evidence type="ECO:0000313" key="11">
    <source>
        <dbReference type="Proteomes" id="UP000006882"/>
    </source>
</evidence>
<keyword evidence="4" id="KW-0862">Zinc</keyword>
<feature type="region of interest" description="Disordered" evidence="7">
    <location>
        <begin position="373"/>
        <end position="430"/>
    </location>
</feature>
<dbReference type="EMBL" id="CM007654">
    <property type="protein sequence ID" value="ONI13999.1"/>
    <property type="molecule type" value="Genomic_DNA"/>
</dbReference>
<evidence type="ECO:0000256" key="4">
    <source>
        <dbReference type="ARBA" id="ARBA00022833"/>
    </source>
</evidence>
<evidence type="ECO:0000256" key="7">
    <source>
        <dbReference type="SAM" id="MobiDB-lite"/>
    </source>
</evidence>
<evidence type="ECO:0000256" key="2">
    <source>
        <dbReference type="ARBA" id="ARBA00022723"/>
    </source>
</evidence>
<dbReference type="InterPro" id="IPR013083">
    <property type="entry name" value="Znf_RING/FYVE/PHD"/>
</dbReference>
<keyword evidence="2" id="KW-0479">Metal-binding</keyword>
<dbReference type="SMART" id="SM00571">
    <property type="entry name" value="DDT"/>
    <property type="match status" value="1"/>
</dbReference>
<reference evidence="10" key="2">
    <citation type="submission" date="2016-12" db="EMBL/GenBank/DDBJ databases">
        <title>WGS assembly of Prunus persica.</title>
        <authorList>
            <person name="Verde I."/>
            <person name="Jenkins J."/>
            <person name="Dondini L."/>
            <person name="Micali S."/>
            <person name="Pagliarani G."/>
            <person name="Vendramin E."/>
            <person name="Paris R."/>
            <person name="Aramini V."/>
            <person name="Gazza L."/>
            <person name="Rossini L."/>
            <person name="Bassi D."/>
            <person name="Troggio M."/>
            <person name="Shu S."/>
            <person name="Grimwood J.H."/>
            <person name="Tartarini S."/>
            <person name="Dettori M.T."/>
            <person name="Schmutz J."/>
        </authorList>
    </citation>
    <scope>NUCLEOTIDE SEQUENCE</scope>
</reference>
<dbReference type="CDD" id="cd20401">
    <property type="entry name" value="Tudor_AtPTM-like"/>
    <property type="match status" value="1"/>
</dbReference>
<dbReference type="PANTHER" id="PTHR46508">
    <property type="entry name" value="PHD FINGER FAMILY PROTEIN"/>
    <property type="match status" value="1"/>
</dbReference>
<dbReference type="InterPro" id="IPR019786">
    <property type="entry name" value="Zinc_finger_PHD-type_CS"/>
</dbReference>
<organism evidence="10 11">
    <name type="scientific">Prunus persica</name>
    <name type="common">Peach</name>
    <name type="synonym">Amygdalus persica</name>
    <dbReference type="NCBI Taxonomy" id="3760"/>
    <lineage>
        <taxon>Eukaryota</taxon>
        <taxon>Viridiplantae</taxon>
        <taxon>Streptophyta</taxon>
        <taxon>Embryophyta</taxon>
        <taxon>Tracheophyta</taxon>
        <taxon>Spermatophyta</taxon>
        <taxon>Magnoliopsida</taxon>
        <taxon>eudicotyledons</taxon>
        <taxon>Gunneridae</taxon>
        <taxon>Pentapetalae</taxon>
        <taxon>rosids</taxon>
        <taxon>fabids</taxon>
        <taxon>Rosales</taxon>
        <taxon>Rosaceae</taxon>
        <taxon>Amygdaloideae</taxon>
        <taxon>Amygdaleae</taxon>
        <taxon>Prunus</taxon>
    </lineage>
</organism>
<dbReference type="PROSITE" id="PS50827">
    <property type="entry name" value="DDT"/>
    <property type="match status" value="1"/>
</dbReference>
<dbReference type="GO" id="GO:0008270">
    <property type="term" value="F:zinc ion binding"/>
    <property type="evidence" value="ECO:0007669"/>
    <property type="project" value="UniProtKB-KW"/>
</dbReference>
<dbReference type="InterPro" id="IPR011011">
    <property type="entry name" value="Znf_FYVE_PHD"/>
</dbReference>
<keyword evidence="5" id="KW-0539">Nucleus</keyword>
<dbReference type="InterPro" id="IPR001965">
    <property type="entry name" value="Znf_PHD"/>
</dbReference>
<dbReference type="PROSITE" id="PS50016">
    <property type="entry name" value="ZF_PHD_2"/>
    <property type="match status" value="1"/>
</dbReference>
<evidence type="ECO:0000256" key="5">
    <source>
        <dbReference type="ARBA" id="ARBA00023242"/>
    </source>
</evidence>
<dbReference type="Gramene" id="ONI14000">
    <property type="protein sequence ID" value="ONI14000"/>
    <property type="gene ID" value="PRUPE_4G257200"/>
</dbReference>
<dbReference type="Proteomes" id="UP000006882">
    <property type="component" value="Chromosome G4"/>
</dbReference>
<dbReference type="PROSITE" id="PS01359">
    <property type="entry name" value="ZF_PHD_1"/>
    <property type="match status" value="1"/>
</dbReference>
<feature type="domain" description="PHD-type" evidence="8">
    <location>
        <begin position="672"/>
        <end position="719"/>
    </location>
</feature>
<dbReference type="EMBL" id="CM007654">
    <property type="protein sequence ID" value="ONI14000.1"/>
    <property type="molecule type" value="Genomic_DNA"/>
</dbReference>
<dbReference type="SMART" id="SM00249">
    <property type="entry name" value="PHD"/>
    <property type="match status" value="2"/>
</dbReference>
<comment type="subcellular location">
    <subcellularLocation>
        <location evidence="1">Nucleus</location>
    </subcellularLocation>
</comment>
<name>A0A251PQZ7_PRUPE</name>
<evidence type="ECO:0000259" key="9">
    <source>
        <dbReference type="PROSITE" id="PS50827"/>
    </source>
</evidence>
<evidence type="ECO:0000313" key="10">
    <source>
        <dbReference type="EMBL" id="ONI13999.1"/>
    </source>
</evidence>
<accession>A0A251PQZ7</accession>
<feature type="compositionally biased region" description="Polar residues" evidence="7">
    <location>
        <begin position="414"/>
        <end position="424"/>
    </location>
</feature>
<dbReference type="GO" id="GO:0005634">
    <property type="term" value="C:nucleus"/>
    <property type="evidence" value="ECO:0007669"/>
    <property type="project" value="UniProtKB-SubCell"/>
</dbReference>
<dbReference type="Pfam" id="PF02791">
    <property type="entry name" value="DDT"/>
    <property type="match status" value="1"/>
</dbReference>
<dbReference type="GO" id="GO:0000785">
    <property type="term" value="C:chromatin"/>
    <property type="evidence" value="ECO:0007669"/>
    <property type="project" value="UniProtKB-ARBA"/>
</dbReference>
<dbReference type="CDD" id="cd15532">
    <property type="entry name" value="PHD2_CHD_II"/>
    <property type="match status" value="1"/>
</dbReference>
<dbReference type="Gene3D" id="3.30.40.10">
    <property type="entry name" value="Zinc/RING finger domain, C3HC4 (zinc finger)"/>
    <property type="match status" value="1"/>
</dbReference>
<feature type="domain" description="DDT" evidence="9">
    <location>
        <begin position="476"/>
        <end position="536"/>
    </location>
</feature>
<dbReference type="Pfam" id="PF21743">
    <property type="entry name" value="PTM_DIR17_Tudor"/>
    <property type="match status" value="1"/>
</dbReference>
<dbReference type="InterPro" id="IPR028942">
    <property type="entry name" value="WHIM1_dom"/>
</dbReference>